<accession>A0AAU7CKB5</accession>
<dbReference type="RefSeq" id="WP_406698544.1">
    <property type="nucleotide sequence ID" value="NZ_CP155447.1"/>
</dbReference>
<protein>
    <submittedName>
        <fullName evidence="1">Siphovirus Gp157 family protein</fullName>
    </submittedName>
</protein>
<proteinExistence type="predicted"/>
<dbReference type="Pfam" id="PF05565">
    <property type="entry name" value="Sipho_Gp157"/>
    <property type="match status" value="1"/>
</dbReference>
<dbReference type="AlphaFoldDB" id="A0AAU7CKB5"/>
<organism evidence="1">
    <name type="scientific">Singulisphaera sp. Ch08</name>
    <dbReference type="NCBI Taxonomy" id="3120278"/>
    <lineage>
        <taxon>Bacteria</taxon>
        <taxon>Pseudomonadati</taxon>
        <taxon>Planctomycetota</taxon>
        <taxon>Planctomycetia</taxon>
        <taxon>Isosphaerales</taxon>
        <taxon>Isosphaeraceae</taxon>
        <taxon>Singulisphaera</taxon>
    </lineage>
</organism>
<sequence length="165" mass="18579">MRLYELAEEYRRVIDAIEESDGELSPTLEADLDAIEGPFEAKIESCCALVDEFERDEEAAKKAADRLKKREVAFGNRAKRIRKYVQDCMERAGVKKVSRPGFSAWIQANNASAKWTGDPDAIPPEFMRWETSIKFDATSAIESWKAGEKLPEGVVVGQGTHLRIK</sequence>
<dbReference type="EMBL" id="CP155447">
    <property type="protein sequence ID" value="XBH05695.1"/>
    <property type="molecule type" value="Genomic_DNA"/>
</dbReference>
<reference evidence="1" key="1">
    <citation type="submission" date="2024-05" db="EMBL/GenBank/DDBJ databases">
        <title>Planctomycetes of the genus Singulisphaera possess chitinolytic capabilities.</title>
        <authorList>
            <person name="Ivanova A."/>
        </authorList>
    </citation>
    <scope>NUCLEOTIDE SEQUENCE</scope>
    <source>
        <strain evidence="1">Ch08T</strain>
    </source>
</reference>
<dbReference type="InterPro" id="IPR008840">
    <property type="entry name" value="Sipho_Gp157"/>
</dbReference>
<evidence type="ECO:0000313" key="1">
    <source>
        <dbReference type="EMBL" id="XBH05695.1"/>
    </source>
</evidence>
<name>A0AAU7CKB5_9BACT</name>
<gene>
    <name evidence="1" type="ORF">V5E97_06640</name>
</gene>